<feature type="signal peptide" evidence="1">
    <location>
        <begin position="1"/>
        <end position="19"/>
    </location>
</feature>
<evidence type="ECO:0000259" key="2">
    <source>
        <dbReference type="PROSITE" id="PS50206"/>
    </source>
</evidence>
<dbReference type="SMART" id="SM00450">
    <property type="entry name" value="RHOD"/>
    <property type="match status" value="1"/>
</dbReference>
<dbReference type="AlphaFoldDB" id="A0A2S0HWH6"/>
<evidence type="ECO:0000313" key="4">
    <source>
        <dbReference type="Proteomes" id="UP000238442"/>
    </source>
</evidence>
<dbReference type="PANTHER" id="PTHR44086:SF13">
    <property type="entry name" value="THIOSULFATE SULFURTRANSFERASE PSPE"/>
    <property type="match status" value="1"/>
</dbReference>
<dbReference type="Pfam" id="PF00581">
    <property type="entry name" value="Rhodanese"/>
    <property type="match status" value="1"/>
</dbReference>
<dbReference type="PROSITE" id="PS50206">
    <property type="entry name" value="RHODANESE_3"/>
    <property type="match status" value="1"/>
</dbReference>
<evidence type="ECO:0000256" key="1">
    <source>
        <dbReference type="SAM" id="SignalP"/>
    </source>
</evidence>
<keyword evidence="1" id="KW-0732">Signal</keyword>
<dbReference type="GO" id="GO:0004792">
    <property type="term" value="F:thiosulfate-cyanide sulfurtransferase activity"/>
    <property type="evidence" value="ECO:0007669"/>
    <property type="project" value="TreeGrafter"/>
</dbReference>
<reference evidence="3 4" key="1">
    <citation type="submission" date="2018-02" db="EMBL/GenBank/DDBJ databases">
        <title>Genomic analysis of the strain RR4-38 isolated from a seawater recirculating aquaculture system.</title>
        <authorList>
            <person name="Kim Y.-S."/>
            <person name="Jang Y.H."/>
            <person name="Kim K.-H."/>
        </authorList>
    </citation>
    <scope>NUCLEOTIDE SEQUENCE [LARGE SCALE GENOMIC DNA]</scope>
    <source>
        <strain evidence="3 4">RR4-38</strain>
    </source>
</reference>
<name>A0A2S0HWH6_9FLAO</name>
<dbReference type="Gene3D" id="3.40.250.10">
    <property type="entry name" value="Rhodanese-like domain"/>
    <property type="match status" value="1"/>
</dbReference>
<dbReference type="Proteomes" id="UP000238442">
    <property type="component" value="Chromosome"/>
</dbReference>
<dbReference type="PANTHER" id="PTHR44086">
    <property type="entry name" value="THIOSULFATE SULFURTRANSFERASE RDL2, MITOCHONDRIAL-RELATED"/>
    <property type="match status" value="1"/>
</dbReference>
<dbReference type="InterPro" id="IPR036873">
    <property type="entry name" value="Rhodanese-like_dom_sf"/>
</dbReference>
<feature type="domain" description="Rhodanese" evidence="2">
    <location>
        <begin position="48"/>
        <end position="139"/>
    </location>
</feature>
<dbReference type="SUPFAM" id="SSF52821">
    <property type="entry name" value="Rhodanese/Cell cycle control phosphatase"/>
    <property type="match status" value="1"/>
</dbReference>
<proteinExistence type="predicted"/>
<dbReference type="RefSeq" id="WP_105216282.1">
    <property type="nucleotide sequence ID" value="NZ_CP027062.1"/>
</dbReference>
<protein>
    <submittedName>
        <fullName evidence="3">Rhodanese-like domain-containing protein</fullName>
    </submittedName>
</protein>
<sequence>MKLRLVYIILFLLGLQSSAQESLQQLLNTYNTRSIPYISVEELRMLQLNDEVYILDAREFEEYEVSRIPGGLFIGFSDFSSEMITEKIPDSDRTIVVYCSLGIRSEEIGEKLRKAGYSNIRNLYGGIFEWKNNGYPIVDSEGNETEKVHSFSKAWSKWLTNGEKVYE</sequence>
<dbReference type="InterPro" id="IPR001763">
    <property type="entry name" value="Rhodanese-like_dom"/>
</dbReference>
<evidence type="ECO:0000313" key="3">
    <source>
        <dbReference type="EMBL" id="AVI51041.1"/>
    </source>
</evidence>
<gene>
    <name evidence="3" type="ORF">C5O00_07560</name>
</gene>
<dbReference type="CDD" id="cd00158">
    <property type="entry name" value="RHOD"/>
    <property type="match status" value="1"/>
</dbReference>
<organism evidence="3 4">
    <name type="scientific">Pukyongia salina</name>
    <dbReference type="NCBI Taxonomy" id="2094025"/>
    <lineage>
        <taxon>Bacteria</taxon>
        <taxon>Pseudomonadati</taxon>
        <taxon>Bacteroidota</taxon>
        <taxon>Flavobacteriia</taxon>
        <taxon>Flavobacteriales</taxon>
        <taxon>Flavobacteriaceae</taxon>
        <taxon>Pukyongia</taxon>
    </lineage>
</organism>
<accession>A0A2S0HWH6</accession>
<dbReference type="EMBL" id="CP027062">
    <property type="protein sequence ID" value="AVI51041.1"/>
    <property type="molecule type" value="Genomic_DNA"/>
</dbReference>
<feature type="chain" id="PRO_5015546126" evidence="1">
    <location>
        <begin position="20"/>
        <end position="167"/>
    </location>
</feature>
<dbReference type="NCBIfam" id="NF045521">
    <property type="entry name" value="rhoda_near_glyco"/>
    <property type="match status" value="1"/>
</dbReference>
<dbReference type="OrthoDB" id="598065at2"/>
<dbReference type="KEGG" id="aue:C5O00_07560"/>
<keyword evidence="4" id="KW-1185">Reference proteome</keyword>